<evidence type="ECO:0000313" key="2">
    <source>
        <dbReference type="EMBL" id="KAI5077895.1"/>
    </source>
</evidence>
<evidence type="ECO:0000313" key="3">
    <source>
        <dbReference type="Proteomes" id="UP000886520"/>
    </source>
</evidence>
<keyword evidence="3" id="KW-1185">Reference proteome</keyword>
<protein>
    <submittedName>
        <fullName evidence="2">Uncharacterized protein</fullName>
    </submittedName>
</protein>
<comment type="caution">
    <text evidence="2">The sequence shown here is derived from an EMBL/GenBank/DDBJ whole genome shotgun (WGS) entry which is preliminary data.</text>
</comment>
<feature type="compositionally biased region" description="Basic and acidic residues" evidence="1">
    <location>
        <begin position="43"/>
        <end position="52"/>
    </location>
</feature>
<proteinExistence type="predicted"/>
<dbReference type="AlphaFoldDB" id="A0A9D4V189"/>
<evidence type="ECO:0000256" key="1">
    <source>
        <dbReference type="SAM" id="MobiDB-lite"/>
    </source>
</evidence>
<sequence>MVFLLLGSWQSLGRRLELNKASKLLVGCLCNKDWKEAIVKSNEDKSFQERRSKPMPSRASRSNKLIGDRRQCAEDSLLHFETLDDKFVW</sequence>
<accession>A0A9D4V189</accession>
<dbReference type="Proteomes" id="UP000886520">
    <property type="component" value="Chromosome 7"/>
</dbReference>
<name>A0A9D4V189_ADICA</name>
<gene>
    <name evidence="2" type="ORF">GOP47_0007719</name>
</gene>
<organism evidence="2 3">
    <name type="scientific">Adiantum capillus-veneris</name>
    <name type="common">Maidenhair fern</name>
    <dbReference type="NCBI Taxonomy" id="13818"/>
    <lineage>
        <taxon>Eukaryota</taxon>
        <taxon>Viridiplantae</taxon>
        <taxon>Streptophyta</taxon>
        <taxon>Embryophyta</taxon>
        <taxon>Tracheophyta</taxon>
        <taxon>Polypodiopsida</taxon>
        <taxon>Polypodiidae</taxon>
        <taxon>Polypodiales</taxon>
        <taxon>Pteridineae</taxon>
        <taxon>Pteridaceae</taxon>
        <taxon>Vittarioideae</taxon>
        <taxon>Adiantum</taxon>
    </lineage>
</organism>
<reference evidence="2" key="1">
    <citation type="submission" date="2021-01" db="EMBL/GenBank/DDBJ databases">
        <title>Adiantum capillus-veneris genome.</title>
        <authorList>
            <person name="Fang Y."/>
            <person name="Liao Q."/>
        </authorList>
    </citation>
    <scope>NUCLEOTIDE SEQUENCE</scope>
    <source>
        <strain evidence="2">H3</strain>
        <tissue evidence="2">Leaf</tissue>
    </source>
</reference>
<feature type="region of interest" description="Disordered" evidence="1">
    <location>
        <begin position="43"/>
        <end position="63"/>
    </location>
</feature>
<dbReference type="EMBL" id="JABFUD020000007">
    <property type="protein sequence ID" value="KAI5077895.1"/>
    <property type="molecule type" value="Genomic_DNA"/>
</dbReference>